<evidence type="ECO:0000313" key="2">
    <source>
        <dbReference type="EMBL" id="RKM99489.1"/>
    </source>
</evidence>
<evidence type="ECO:0000256" key="1">
    <source>
        <dbReference type="SAM" id="Phobius"/>
    </source>
</evidence>
<dbReference type="RefSeq" id="WP_043462198.1">
    <property type="nucleotide sequence ID" value="NZ_CP134822.1"/>
</dbReference>
<accession>A0A420VAV1</accession>
<proteinExistence type="predicted"/>
<name>A0A420VAV1_9ACTN</name>
<keyword evidence="1" id="KW-0812">Transmembrane</keyword>
<keyword evidence="1" id="KW-1133">Transmembrane helix</keyword>
<comment type="caution">
    <text evidence="2">The sequence shown here is derived from an EMBL/GenBank/DDBJ whole genome shotgun (WGS) entry which is preliminary data.</text>
</comment>
<dbReference type="AlphaFoldDB" id="A0A420VAV1"/>
<dbReference type="Proteomes" id="UP000028058">
    <property type="component" value="Unassembled WGS sequence"/>
</dbReference>
<gene>
    <name evidence="2" type="ORF">SFRA_001965</name>
</gene>
<organism evidence="2 3">
    <name type="scientific">Streptomyces xinghaiensis</name>
    <dbReference type="NCBI Taxonomy" id="1038928"/>
    <lineage>
        <taxon>Bacteria</taxon>
        <taxon>Bacillati</taxon>
        <taxon>Actinomycetota</taxon>
        <taxon>Actinomycetes</taxon>
        <taxon>Kitasatosporales</taxon>
        <taxon>Streptomycetaceae</taxon>
        <taxon>Streptomyces</taxon>
    </lineage>
</organism>
<feature type="transmembrane region" description="Helical" evidence="1">
    <location>
        <begin position="20"/>
        <end position="44"/>
    </location>
</feature>
<evidence type="ECO:0000313" key="3">
    <source>
        <dbReference type="Proteomes" id="UP000028058"/>
    </source>
</evidence>
<sequence length="95" mass="10003">MTDEDVERTDERVHPVEPWWAGTGTWGAVALIVVGGVAAAWFFLGLPGTSDEAAAQGYHQAARVIAVGSVIAGCALLGRRRARAGAEEANERESL</sequence>
<dbReference type="EMBL" id="JNAD02000001">
    <property type="protein sequence ID" value="RKM99489.1"/>
    <property type="molecule type" value="Genomic_DNA"/>
</dbReference>
<reference evidence="2 3" key="1">
    <citation type="journal article" date="2014" name="Genome Announc.">
        <title>Draft Genome Sequence of Streptomyces fradiae ATCC 19609, a Strain Highly Sensitive to Antibiotics.</title>
        <authorList>
            <person name="Bekker O.B."/>
            <person name="Klimina K.M."/>
            <person name="Vatlin A.A."/>
            <person name="Zakharevich N.V."/>
            <person name="Kasianov A.S."/>
            <person name="Danilenko V.N."/>
        </authorList>
    </citation>
    <scope>NUCLEOTIDE SEQUENCE [LARGE SCALE GENOMIC DNA]</scope>
    <source>
        <strain evidence="2 3">ATCC 19609</strain>
    </source>
</reference>
<protein>
    <submittedName>
        <fullName evidence="2">Uncharacterized protein</fullName>
    </submittedName>
</protein>
<keyword evidence="3" id="KW-1185">Reference proteome</keyword>
<keyword evidence="1" id="KW-0472">Membrane</keyword>
<dbReference type="OrthoDB" id="3873483at2"/>